<dbReference type="EMBL" id="VSSQ01026662">
    <property type="protein sequence ID" value="MPM75495.1"/>
    <property type="molecule type" value="Genomic_DNA"/>
</dbReference>
<protein>
    <submittedName>
        <fullName evidence="1">Uncharacterized protein</fullName>
    </submittedName>
</protein>
<gene>
    <name evidence="1" type="ORF">SDC9_122488</name>
</gene>
<dbReference type="AlphaFoldDB" id="A0A645CF14"/>
<accession>A0A645CF14</accession>
<reference evidence="1" key="1">
    <citation type="submission" date="2019-08" db="EMBL/GenBank/DDBJ databases">
        <authorList>
            <person name="Kucharzyk K."/>
            <person name="Murdoch R.W."/>
            <person name="Higgins S."/>
            <person name="Loffler F."/>
        </authorList>
    </citation>
    <scope>NUCLEOTIDE SEQUENCE</scope>
</reference>
<organism evidence="1">
    <name type="scientific">bioreactor metagenome</name>
    <dbReference type="NCBI Taxonomy" id="1076179"/>
    <lineage>
        <taxon>unclassified sequences</taxon>
        <taxon>metagenomes</taxon>
        <taxon>ecological metagenomes</taxon>
    </lineage>
</organism>
<sequence length="71" mass="7329">MKRHLPLGIINLVHRADKAAVQAEFHDAFGGDPRARAGVPHVGDVEALPVGNGALGVIEATVAAYAAVHRG</sequence>
<proteinExistence type="predicted"/>
<comment type="caution">
    <text evidence="1">The sequence shown here is derived from an EMBL/GenBank/DDBJ whole genome shotgun (WGS) entry which is preliminary data.</text>
</comment>
<name>A0A645CF14_9ZZZZ</name>
<evidence type="ECO:0000313" key="1">
    <source>
        <dbReference type="EMBL" id="MPM75495.1"/>
    </source>
</evidence>